<sequence>MVQGLPTIEEKHEVCEGFAFGKHHRQPFPKEVAWRAKEKLELVRTDVCGLMQTLSNAENGYFILFIDGYTRMTWVYFMRQKSEVFGVFRKFKCLVEKQSGCFIRVLIRSDKGKEYTSNEFHNFCEDERLERQITVDYTPQQNGVSERKNQTVIEMAKSMLHDKGIPRSFWAEAVHTAEDNKVEKQGIPFDDLQENSTQEDENDEDSPPNTPRADSLSSLSSSPSSTPRRMRNKKGILIVAIYVDDLLFTGNSEKMIKDFRKEMMKKLEEQMADIFTKALPKERFQELRQALGVQQQDINGKNIPMLAHQETYNY</sequence>
<evidence type="ECO:0000313" key="12">
    <source>
        <dbReference type="EMBL" id="KAK2991725.1"/>
    </source>
</evidence>
<evidence type="ECO:0000256" key="3">
    <source>
        <dbReference type="ARBA" id="ARBA00022759"/>
    </source>
</evidence>
<evidence type="ECO:0000256" key="5">
    <source>
        <dbReference type="ARBA" id="ARBA00022842"/>
    </source>
</evidence>
<dbReference type="SUPFAM" id="SSF53098">
    <property type="entry name" value="Ribonuclease H-like"/>
    <property type="match status" value="1"/>
</dbReference>
<evidence type="ECO:0000259" key="11">
    <source>
        <dbReference type="PROSITE" id="PS50994"/>
    </source>
</evidence>
<dbReference type="InterPro" id="IPR012337">
    <property type="entry name" value="RNaseH-like_sf"/>
</dbReference>
<dbReference type="InterPro" id="IPR036397">
    <property type="entry name" value="RNaseH_sf"/>
</dbReference>
<keyword evidence="6" id="KW-0229">DNA integration</keyword>
<keyword evidence="9" id="KW-0233">DNA recombination</keyword>
<feature type="compositionally biased region" description="Low complexity" evidence="10">
    <location>
        <begin position="215"/>
        <end position="225"/>
    </location>
</feature>
<keyword evidence="4" id="KW-0378">Hydrolase</keyword>
<keyword evidence="5" id="KW-0460">Magnesium</keyword>
<evidence type="ECO:0000256" key="9">
    <source>
        <dbReference type="ARBA" id="ARBA00023172"/>
    </source>
</evidence>
<dbReference type="Gene3D" id="3.30.420.10">
    <property type="entry name" value="Ribonuclease H-like superfamily/Ribonuclease H"/>
    <property type="match status" value="1"/>
</dbReference>
<keyword evidence="8" id="KW-0239">DNA-directed DNA polymerase</keyword>
<evidence type="ECO:0000256" key="7">
    <source>
        <dbReference type="ARBA" id="ARBA00022918"/>
    </source>
</evidence>
<evidence type="ECO:0000313" key="13">
    <source>
        <dbReference type="Proteomes" id="UP001187471"/>
    </source>
</evidence>
<dbReference type="EMBL" id="JAVXUO010000478">
    <property type="protein sequence ID" value="KAK2991725.1"/>
    <property type="molecule type" value="Genomic_DNA"/>
</dbReference>
<keyword evidence="7" id="KW-0695">RNA-directed DNA polymerase</keyword>
<keyword evidence="13" id="KW-1185">Reference proteome</keyword>
<dbReference type="GO" id="GO:0015074">
    <property type="term" value="P:DNA integration"/>
    <property type="evidence" value="ECO:0007669"/>
    <property type="project" value="UniProtKB-KW"/>
</dbReference>
<evidence type="ECO:0000256" key="8">
    <source>
        <dbReference type="ARBA" id="ARBA00022932"/>
    </source>
</evidence>
<organism evidence="12 13">
    <name type="scientific">Escallonia rubra</name>
    <dbReference type="NCBI Taxonomy" id="112253"/>
    <lineage>
        <taxon>Eukaryota</taxon>
        <taxon>Viridiplantae</taxon>
        <taxon>Streptophyta</taxon>
        <taxon>Embryophyta</taxon>
        <taxon>Tracheophyta</taxon>
        <taxon>Spermatophyta</taxon>
        <taxon>Magnoliopsida</taxon>
        <taxon>eudicotyledons</taxon>
        <taxon>Gunneridae</taxon>
        <taxon>Pentapetalae</taxon>
        <taxon>asterids</taxon>
        <taxon>campanulids</taxon>
        <taxon>Escalloniales</taxon>
        <taxon>Escalloniaceae</taxon>
        <taxon>Escallonia</taxon>
    </lineage>
</organism>
<keyword evidence="2" id="KW-0479">Metal-binding</keyword>
<dbReference type="Pfam" id="PF00665">
    <property type="entry name" value="rve"/>
    <property type="match status" value="1"/>
</dbReference>
<protein>
    <recommendedName>
        <fullName evidence="11">Integrase catalytic domain-containing protein</fullName>
    </recommendedName>
</protein>
<keyword evidence="8" id="KW-0548">Nucleotidyltransferase</keyword>
<dbReference type="InterPro" id="IPR001584">
    <property type="entry name" value="Integrase_cat-core"/>
</dbReference>
<reference evidence="12" key="1">
    <citation type="submission" date="2022-12" db="EMBL/GenBank/DDBJ databases">
        <title>Draft genome assemblies for two species of Escallonia (Escalloniales).</title>
        <authorList>
            <person name="Chanderbali A."/>
            <person name="Dervinis C."/>
            <person name="Anghel I."/>
            <person name="Soltis D."/>
            <person name="Soltis P."/>
            <person name="Zapata F."/>
        </authorList>
    </citation>
    <scope>NUCLEOTIDE SEQUENCE</scope>
    <source>
        <strain evidence="12">UCBG92.1500</strain>
        <tissue evidence="12">Leaf</tissue>
    </source>
</reference>
<dbReference type="GO" id="GO:0046872">
    <property type="term" value="F:metal ion binding"/>
    <property type="evidence" value="ECO:0007669"/>
    <property type="project" value="UniProtKB-KW"/>
</dbReference>
<gene>
    <name evidence="12" type="ORF">RJ640_004253</name>
</gene>
<feature type="compositionally biased region" description="Acidic residues" evidence="10">
    <location>
        <begin position="193"/>
        <end position="206"/>
    </location>
</feature>
<dbReference type="GO" id="GO:0003964">
    <property type="term" value="F:RNA-directed DNA polymerase activity"/>
    <property type="evidence" value="ECO:0007669"/>
    <property type="project" value="UniProtKB-KW"/>
</dbReference>
<dbReference type="PANTHER" id="PTHR42648:SF11">
    <property type="entry name" value="TRANSPOSON TY4-P GAG-POL POLYPROTEIN"/>
    <property type="match status" value="1"/>
</dbReference>
<dbReference type="GO" id="GO:0003676">
    <property type="term" value="F:nucleic acid binding"/>
    <property type="evidence" value="ECO:0007669"/>
    <property type="project" value="InterPro"/>
</dbReference>
<evidence type="ECO:0000256" key="2">
    <source>
        <dbReference type="ARBA" id="ARBA00022723"/>
    </source>
</evidence>
<evidence type="ECO:0000256" key="10">
    <source>
        <dbReference type="SAM" id="MobiDB-lite"/>
    </source>
</evidence>
<evidence type="ECO:0000256" key="6">
    <source>
        <dbReference type="ARBA" id="ARBA00022908"/>
    </source>
</evidence>
<dbReference type="GO" id="GO:0006310">
    <property type="term" value="P:DNA recombination"/>
    <property type="evidence" value="ECO:0007669"/>
    <property type="project" value="UniProtKB-KW"/>
</dbReference>
<dbReference type="PANTHER" id="PTHR42648">
    <property type="entry name" value="TRANSPOSASE, PUTATIVE-RELATED"/>
    <property type="match status" value="1"/>
</dbReference>
<dbReference type="GO" id="GO:0016787">
    <property type="term" value="F:hydrolase activity"/>
    <property type="evidence" value="ECO:0007669"/>
    <property type="project" value="UniProtKB-KW"/>
</dbReference>
<dbReference type="AlphaFoldDB" id="A0AA88UN81"/>
<keyword evidence="3" id="KW-0255">Endonuclease</keyword>
<dbReference type="InterPro" id="IPR039537">
    <property type="entry name" value="Retrotran_Ty1/copia-like"/>
</dbReference>
<name>A0AA88UN81_9ASTE</name>
<dbReference type="Proteomes" id="UP001187471">
    <property type="component" value="Unassembled WGS sequence"/>
</dbReference>
<accession>A0AA88UN81</accession>
<feature type="region of interest" description="Disordered" evidence="10">
    <location>
        <begin position="193"/>
        <end position="230"/>
    </location>
</feature>
<proteinExistence type="predicted"/>
<evidence type="ECO:0000256" key="1">
    <source>
        <dbReference type="ARBA" id="ARBA00022722"/>
    </source>
</evidence>
<keyword evidence="8" id="KW-0808">Transferase</keyword>
<dbReference type="PROSITE" id="PS50994">
    <property type="entry name" value="INTEGRASE"/>
    <property type="match status" value="1"/>
</dbReference>
<keyword evidence="1" id="KW-0540">Nuclease</keyword>
<feature type="domain" description="Integrase catalytic" evidence="11">
    <location>
        <begin position="25"/>
        <end position="219"/>
    </location>
</feature>
<dbReference type="GO" id="GO:0004519">
    <property type="term" value="F:endonuclease activity"/>
    <property type="evidence" value="ECO:0007669"/>
    <property type="project" value="UniProtKB-KW"/>
</dbReference>
<evidence type="ECO:0000256" key="4">
    <source>
        <dbReference type="ARBA" id="ARBA00022801"/>
    </source>
</evidence>
<comment type="caution">
    <text evidence="12">The sequence shown here is derived from an EMBL/GenBank/DDBJ whole genome shotgun (WGS) entry which is preliminary data.</text>
</comment>
<dbReference type="GO" id="GO:0003887">
    <property type="term" value="F:DNA-directed DNA polymerase activity"/>
    <property type="evidence" value="ECO:0007669"/>
    <property type="project" value="UniProtKB-KW"/>
</dbReference>